<protein>
    <submittedName>
        <fullName evidence="2">Predicted protein</fullName>
    </submittedName>
</protein>
<gene>
    <name evidence="2" type="ORF">NAEGRDRAFT_63853</name>
</gene>
<accession>D2V4N5</accession>
<reference evidence="2 3" key="1">
    <citation type="journal article" date="2010" name="Cell">
        <title>The genome of Naegleria gruberi illuminates early eukaryotic versatility.</title>
        <authorList>
            <person name="Fritz-Laylin L.K."/>
            <person name="Prochnik S.E."/>
            <person name="Ginger M.L."/>
            <person name="Dacks J.B."/>
            <person name="Carpenter M.L."/>
            <person name="Field M.C."/>
            <person name="Kuo A."/>
            <person name="Paredez A."/>
            <person name="Chapman J."/>
            <person name="Pham J."/>
            <person name="Shu S."/>
            <person name="Neupane R."/>
            <person name="Cipriano M."/>
            <person name="Mancuso J."/>
            <person name="Tu H."/>
            <person name="Salamov A."/>
            <person name="Lindquist E."/>
            <person name="Shapiro H."/>
            <person name="Lucas S."/>
            <person name="Grigoriev I.V."/>
            <person name="Cande W.Z."/>
            <person name="Fulton C."/>
            <person name="Rokhsar D.S."/>
            <person name="Dawson S.C."/>
        </authorList>
    </citation>
    <scope>NUCLEOTIDE SEQUENCE [LARGE SCALE GENOMIC DNA]</scope>
    <source>
        <strain evidence="2 3">NEG-M</strain>
    </source>
</reference>
<feature type="domain" description="DUF4116" evidence="1">
    <location>
        <begin position="429"/>
        <end position="483"/>
    </location>
</feature>
<dbReference type="InParanoid" id="D2V4N5"/>
<dbReference type="GeneID" id="8849590"/>
<organism evidence="3">
    <name type="scientific">Naegleria gruberi</name>
    <name type="common">Amoeba</name>
    <dbReference type="NCBI Taxonomy" id="5762"/>
    <lineage>
        <taxon>Eukaryota</taxon>
        <taxon>Discoba</taxon>
        <taxon>Heterolobosea</taxon>
        <taxon>Tetramitia</taxon>
        <taxon>Eutetramitia</taxon>
        <taxon>Vahlkampfiidae</taxon>
        <taxon>Naegleria</taxon>
    </lineage>
</organism>
<dbReference type="RefSeq" id="XP_002680878.1">
    <property type="nucleotide sequence ID" value="XM_002680832.1"/>
</dbReference>
<dbReference type="Proteomes" id="UP000006671">
    <property type="component" value="Unassembled WGS sequence"/>
</dbReference>
<feature type="domain" description="DUF4116" evidence="1">
    <location>
        <begin position="511"/>
        <end position="558"/>
    </location>
</feature>
<dbReference type="KEGG" id="ngr:NAEGRDRAFT_63853"/>
<keyword evidence="3" id="KW-1185">Reference proteome</keyword>
<proteinExistence type="predicted"/>
<dbReference type="VEuPathDB" id="AmoebaDB:NAEGRDRAFT_63853"/>
<dbReference type="InterPro" id="IPR025197">
    <property type="entry name" value="DUF4116"/>
</dbReference>
<dbReference type="AlphaFoldDB" id="D2V4N5"/>
<evidence type="ECO:0000313" key="3">
    <source>
        <dbReference type="Proteomes" id="UP000006671"/>
    </source>
</evidence>
<feature type="domain" description="DUF4116" evidence="1">
    <location>
        <begin position="242"/>
        <end position="277"/>
    </location>
</feature>
<evidence type="ECO:0000313" key="2">
    <source>
        <dbReference type="EMBL" id="EFC48134.1"/>
    </source>
</evidence>
<name>D2V4N5_NAEGR</name>
<evidence type="ECO:0000259" key="1">
    <source>
        <dbReference type="Pfam" id="PF13475"/>
    </source>
</evidence>
<dbReference type="EMBL" id="GG738852">
    <property type="protein sequence ID" value="EFC48134.1"/>
    <property type="molecule type" value="Genomic_DNA"/>
</dbReference>
<dbReference type="Pfam" id="PF13475">
    <property type="entry name" value="DUF4116"/>
    <property type="match status" value="4"/>
</dbReference>
<feature type="domain" description="DUF4116" evidence="1">
    <location>
        <begin position="195"/>
        <end position="240"/>
    </location>
</feature>
<sequence>MKQLVNKVRLFSLQGSSPSSGFIQTLKSSSSIFTMTRNFSSSQFLNTTSNKREKTLENYLFTNNKIECLRELYRIGLLDFRERLSTTKDRDFIMKLLDSKSEFIQIDHLPEEFRKDKEVIMKLNRLVLDHLPEELLHDRDVINKLLDLNSHIHDHDWSKVIPLIKDDKELMLKAIRKQGECIKFASEKLRNKKAVVLMAVKSNPLALQFVEEKFKNDKSIVSKAVKLNGAALKFASDTFKSDPEIVMQAVNSNPYSIAHATDNLKNDPKIAMAAIKSGQDYGLIETGMGNHPQYILQFVGKELLKDKEFMIKALKIEPGFSYSCYCSRDPDVILSLGLKAPLSMSDKDLLENKQFTNKYFKRIVKDLFGNGSLADSICKQVVNPAEEIKEFIENYKGFIKRNLEKVDTRESALQYLIHFKEIPAKYRSDRELIKELFKKKKPLLILNDKLQQMIDPNLWNDMEFMKELVKIDPYSIVFVSDEMLKCGQLLRIISIDDATYFPAKSLHGIPRLLALELVSKQGEWLEYLNPELRDDREIVYKAVLNNPRSIRYASERLKQDKNLIHMIIDKGLYFHDIHPNIQYHFDIMKRVFEINNLPCTIE</sequence>